<gene>
    <name evidence="1" type="ORF">LCGC14_2924350</name>
</gene>
<comment type="caution">
    <text evidence="1">The sequence shown here is derived from an EMBL/GenBank/DDBJ whole genome shotgun (WGS) entry which is preliminary data.</text>
</comment>
<accession>A0A0F8XN77</accession>
<dbReference type="EMBL" id="LAZR01058207">
    <property type="protein sequence ID" value="KKK70403.1"/>
    <property type="molecule type" value="Genomic_DNA"/>
</dbReference>
<reference evidence="1" key="1">
    <citation type="journal article" date="2015" name="Nature">
        <title>Complex archaea that bridge the gap between prokaryotes and eukaryotes.</title>
        <authorList>
            <person name="Spang A."/>
            <person name="Saw J.H."/>
            <person name="Jorgensen S.L."/>
            <person name="Zaremba-Niedzwiedzka K."/>
            <person name="Martijn J."/>
            <person name="Lind A.E."/>
            <person name="van Eijk R."/>
            <person name="Schleper C."/>
            <person name="Guy L."/>
            <person name="Ettema T.J."/>
        </authorList>
    </citation>
    <scope>NUCLEOTIDE SEQUENCE</scope>
</reference>
<evidence type="ECO:0000313" key="1">
    <source>
        <dbReference type="EMBL" id="KKK70403.1"/>
    </source>
</evidence>
<dbReference type="AlphaFoldDB" id="A0A0F8XN77"/>
<proteinExistence type="predicted"/>
<protein>
    <submittedName>
        <fullName evidence="1">Uncharacterized protein</fullName>
    </submittedName>
</protein>
<organism evidence="1">
    <name type="scientific">marine sediment metagenome</name>
    <dbReference type="NCBI Taxonomy" id="412755"/>
    <lineage>
        <taxon>unclassified sequences</taxon>
        <taxon>metagenomes</taxon>
        <taxon>ecological metagenomes</taxon>
    </lineage>
</organism>
<sequence length="60" mass="6639">MCPTNEVQGSIYLEGKQAGAVNERARILGIIEEYGLDKGSARDDIMERQSKGWQALKGEK</sequence>
<name>A0A0F8XN77_9ZZZZ</name>